<dbReference type="Proteomes" id="UP000014629">
    <property type="component" value="Unassembled WGS sequence"/>
</dbReference>
<feature type="repeat" description="WD" evidence="3">
    <location>
        <begin position="1173"/>
        <end position="1214"/>
    </location>
</feature>
<dbReference type="SUPFAM" id="SSF69322">
    <property type="entry name" value="Tricorn protease domain 2"/>
    <property type="match status" value="1"/>
</dbReference>
<dbReference type="InterPro" id="IPR019775">
    <property type="entry name" value="WD40_repeat_CS"/>
</dbReference>
<dbReference type="Pfam" id="PF00400">
    <property type="entry name" value="WD40"/>
    <property type="match status" value="1"/>
</dbReference>
<dbReference type="CDD" id="cd00093">
    <property type="entry name" value="HTH_XRE"/>
    <property type="match status" value="1"/>
</dbReference>
<sequence>MGRPETDIDPGQGPVQRFAFELRKLRQETGGITYRQMARQVEFSVTALSRAAAGEQLPSLPVALAYVTVCGGDPDEWEQRWRAAAREEAQRISGTADDGRPPPYRGLARFDVGDEHLFFGRGDLADDLARTATEHRVVAVVGPSGSGKSSLLRAGLVPRLRSLTGPARQPEAIRILTPGEHPVRTREDVLTPAPGDGDTWLIVDQFEEVFTLCHDPVERADFLTRLLAATEPGSGLRVVLGVRGDFYGRCLALPGLAAAVRGSSVPVGPMAADELRAVIVKPAQADGLIVERALTDRLIKEVSQEPGGLPLLSHALLETWRRRHGRTLTLRAYEAAGGIHGAIAQTAESLYTQLTPDQAAAARRILLRLVTPGEGAPDTRCPLPRTSLGGGDATTAEVALEHLARARLVTVDDHTVDLAHEALITAWPRLRQWIDDDRQRLVVRRKMTQAAADWDGLDRDQAALYRGTLLATADDLLGSEGRRGELSELEQDFLTASRAERDRVRARKARATRRLRGLTATLALLLALSLTAGVIAWRESEDNDRRRVRAEAQRVAAVAEKARSSDPRLAMRLSVAAWRIADTAETRSAVLGAVGQKERDVFAVPPGDGQFDPVVSADGRAVVAQRGKRLVVEDTVSHKSRSVPVREDMWGAAVSAGGKMVAAQAESGPTMLWDMATGRRLGKPLATASGDFEFTPDGRTLLARGERDLDGAPSGQRSVVELWDVRRQILLSRRSMSADAVVGSDGRHLAWCPSMEKGPLRLWDTRTGRFRELLGGRPTSPCVGGPPVFTQGAMAVNTGSEIRRWDVKTGERLPAYGSPDGGSLAEGAGPPRTGPSDSLLDDVGDSPRIQRFTLSDDGRLAAAVTDGSLVVWRTDRPRQPVWRHTPADDYVMDLWLDADARQIRYLGMGGPTGTTVRSLDLGPAADIATWQSANRPTAMLSSRGDRMATIQEHGARGSVGVTGIREGSPTRHVGTVPMQRDNPLYEDDPRHLVSLSADGRLVAHGHRTSPGRGLPDEVRVRDARTRRGIATVRPGHEVLAVSLSPDGTRLATLGKETAELWNVRSGARLRMVEAEHTDARGKVTFVLSGEADGIAVRPDNELLVVTSSEGLVVRLPSGKAVTRPLSNARSLAVAFSPDGRHLAVGDSVGLVSLWDGDVRRRLHLLPASRAGGRVEQAHPVSALAFSPDGNRLATAGENGTLRLWDTATGRQIGLDQPTPGDRITSVAFAPDGQGLYAVGEHTPVRRYTVAPSEAAAEACERAAGGPSREEWQEHITEVAYRDVC</sequence>
<keyword evidence="1 3" id="KW-0853">WD repeat</keyword>
<dbReference type="Pfam" id="PF20703">
    <property type="entry name" value="nSTAND1"/>
    <property type="match status" value="1"/>
</dbReference>
<dbReference type="PROSITE" id="PS00678">
    <property type="entry name" value="WD_REPEATS_1"/>
    <property type="match status" value="1"/>
</dbReference>
<name>S3ZN65_9ACTN</name>
<organism evidence="6 7">
    <name type="scientific">Streptomyces aurantiacus JA 4570</name>
    <dbReference type="NCBI Taxonomy" id="1286094"/>
    <lineage>
        <taxon>Bacteria</taxon>
        <taxon>Bacillati</taxon>
        <taxon>Actinomycetota</taxon>
        <taxon>Actinomycetes</taxon>
        <taxon>Kitasatosporales</taxon>
        <taxon>Streptomycetaceae</taxon>
        <taxon>Streptomyces</taxon>
        <taxon>Streptomyces aurantiacus group</taxon>
    </lineage>
</organism>
<evidence type="ECO:0000313" key="7">
    <source>
        <dbReference type="Proteomes" id="UP000014629"/>
    </source>
</evidence>
<evidence type="ECO:0000313" key="6">
    <source>
        <dbReference type="EMBL" id="EPH44224.1"/>
    </source>
</evidence>
<dbReference type="PROSITE" id="PS50082">
    <property type="entry name" value="WD_REPEATS_2"/>
    <property type="match status" value="1"/>
</dbReference>
<dbReference type="PANTHER" id="PTHR19848">
    <property type="entry name" value="WD40 REPEAT PROTEIN"/>
    <property type="match status" value="1"/>
</dbReference>
<feature type="region of interest" description="Disordered" evidence="4">
    <location>
        <begin position="959"/>
        <end position="979"/>
    </location>
</feature>
<gene>
    <name evidence="6" type="ORF">STRAU_2664</name>
</gene>
<evidence type="ECO:0000259" key="5">
    <source>
        <dbReference type="PROSITE" id="PS50943"/>
    </source>
</evidence>
<feature type="domain" description="HTH cro/C1-type" evidence="5">
    <location>
        <begin position="22"/>
        <end position="77"/>
    </location>
</feature>
<dbReference type="InterPro" id="IPR015943">
    <property type="entry name" value="WD40/YVTN_repeat-like_dom_sf"/>
</dbReference>
<dbReference type="SMART" id="SM00530">
    <property type="entry name" value="HTH_XRE"/>
    <property type="match status" value="1"/>
</dbReference>
<keyword evidence="2" id="KW-0677">Repeat</keyword>
<dbReference type="Gene3D" id="2.130.10.10">
    <property type="entry name" value="YVTN repeat-like/Quinoprotein amine dehydrogenase"/>
    <property type="match status" value="4"/>
</dbReference>
<dbReference type="InterPro" id="IPR049052">
    <property type="entry name" value="nSTAND1"/>
</dbReference>
<dbReference type="OrthoDB" id="134501at2"/>
<reference evidence="6 7" key="1">
    <citation type="submission" date="2013-02" db="EMBL/GenBank/DDBJ databases">
        <title>Draft Genome Sequence of Streptomyces aurantiacus, Which Produces Setomimycin.</title>
        <authorList>
            <person name="Gruening B.A."/>
            <person name="Praeg A."/>
            <person name="Erxleben A."/>
            <person name="Guenther S."/>
            <person name="Mueller M."/>
        </authorList>
    </citation>
    <scope>NUCLEOTIDE SEQUENCE [LARGE SCALE GENOMIC DNA]</scope>
    <source>
        <strain evidence="6 7">JA 4570</strain>
    </source>
</reference>
<protein>
    <recommendedName>
        <fullName evidence="5">HTH cro/C1-type domain-containing protein</fullName>
    </recommendedName>
</protein>
<dbReference type="EMBL" id="AOPZ01000109">
    <property type="protein sequence ID" value="EPH44224.1"/>
    <property type="molecule type" value="Genomic_DNA"/>
</dbReference>
<dbReference type="SUPFAM" id="SSF52540">
    <property type="entry name" value="P-loop containing nucleoside triphosphate hydrolases"/>
    <property type="match status" value="2"/>
</dbReference>
<dbReference type="SUPFAM" id="SSF82171">
    <property type="entry name" value="DPP6 N-terminal domain-like"/>
    <property type="match status" value="1"/>
</dbReference>
<proteinExistence type="predicted"/>
<comment type="caution">
    <text evidence="6">The sequence shown here is derived from an EMBL/GenBank/DDBJ whole genome shotgun (WGS) entry which is preliminary data.</text>
</comment>
<dbReference type="Gene3D" id="3.40.50.300">
    <property type="entry name" value="P-loop containing nucleotide triphosphate hydrolases"/>
    <property type="match status" value="1"/>
</dbReference>
<dbReference type="RefSeq" id="WP_016640793.1">
    <property type="nucleotide sequence ID" value="NZ_AOPZ01000109.1"/>
</dbReference>
<dbReference type="InterPro" id="IPR001387">
    <property type="entry name" value="Cro/C1-type_HTH"/>
</dbReference>
<keyword evidence="7" id="KW-1185">Reference proteome</keyword>
<dbReference type="InterPro" id="IPR001680">
    <property type="entry name" value="WD40_rpt"/>
</dbReference>
<dbReference type="PATRIC" id="fig|1286094.4.peg.2638"/>
<dbReference type="PANTHER" id="PTHR19848:SF8">
    <property type="entry name" value="F-BOX AND WD REPEAT DOMAIN CONTAINING 7"/>
    <property type="match status" value="1"/>
</dbReference>
<dbReference type="SMART" id="SM00320">
    <property type="entry name" value="WD40"/>
    <property type="match status" value="5"/>
</dbReference>
<dbReference type="PROSITE" id="PS50943">
    <property type="entry name" value="HTH_CROC1"/>
    <property type="match status" value="1"/>
</dbReference>
<dbReference type="PROSITE" id="PS50294">
    <property type="entry name" value="WD_REPEATS_REGION"/>
    <property type="match status" value="1"/>
</dbReference>
<dbReference type="InterPro" id="IPR027417">
    <property type="entry name" value="P-loop_NTPase"/>
</dbReference>
<evidence type="ECO:0000256" key="1">
    <source>
        <dbReference type="ARBA" id="ARBA00022574"/>
    </source>
</evidence>
<accession>S3ZN65</accession>
<evidence type="ECO:0000256" key="3">
    <source>
        <dbReference type="PROSITE-ProRule" id="PRU00221"/>
    </source>
</evidence>
<evidence type="ECO:0000256" key="4">
    <source>
        <dbReference type="SAM" id="MobiDB-lite"/>
    </source>
</evidence>
<evidence type="ECO:0000256" key="2">
    <source>
        <dbReference type="ARBA" id="ARBA00022737"/>
    </source>
</evidence>
<feature type="region of interest" description="Disordered" evidence="4">
    <location>
        <begin position="811"/>
        <end position="844"/>
    </location>
</feature>